<protein>
    <recommendedName>
        <fullName evidence="4">DUF4192 domain-containing protein</fullName>
    </recommendedName>
</protein>
<gene>
    <name evidence="2" type="ORF">AFR_42650</name>
</gene>
<feature type="compositionally biased region" description="Acidic residues" evidence="1">
    <location>
        <begin position="350"/>
        <end position="366"/>
    </location>
</feature>
<feature type="compositionally biased region" description="Low complexity" evidence="1">
    <location>
        <begin position="420"/>
        <end position="437"/>
    </location>
</feature>
<feature type="compositionally biased region" description="Basic residues" evidence="1">
    <location>
        <begin position="481"/>
        <end position="491"/>
    </location>
</feature>
<organism evidence="2 3">
    <name type="scientific">Actinoplanes friuliensis DSM 7358</name>
    <dbReference type="NCBI Taxonomy" id="1246995"/>
    <lineage>
        <taxon>Bacteria</taxon>
        <taxon>Bacillati</taxon>
        <taxon>Actinomycetota</taxon>
        <taxon>Actinomycetes</taxon>
        <taxon>Micromonosporales</taxon>
        <taxon>Micromonosporaceae</taxon>
        <taxon>Actinoplanes</taxon>
    </lineage>
</organism>
<evidence type="ECO:0000313" key="2">
    <source>
        <dbReference type="EMBL" id="AGZ46784.1"/>
    </source>
</evidence>
<proteinExistence type="predicted"/>
<dbReference type="Proteomes" id="UP000017746">
    <property type="component" value="Chromosome"/>
</dbReference>
<feature type="region of interest" description="Disordered" evidence="1">
    <location>
        <begin position="342"/>
        <end position="491"/>
    </location>
</feature>
<dbReference type="STRING" id="1246995.AFR_42650"/>
<dbReference type="AlphaFoldDB" id="U5WCA0"/>
<dbReference type="Pfam" id="PF13830">
    <property type="entry name" value="DUF4192"/>
    <property type="match status" value="1"/>
</dbReference>
<dbReference type="PATRIC" id="fig|1246995.3.peg.8631"/>
<accession>U5WCA0</accession>
<keyword evidence="3" id="KW-1185">Reference proteome</keyword>
<evidence type="ECO:0008006" key="4">
    <source>
        <dbReference type="Google" id="ProtNLM"/>
    </source>
</evidence>
<dbReference type="HOGENOM" id="CLU_555083_0_0_11"/>
<sequence>MALDGRAGFATLHRMTKLKVSSPAELISAVPFLIGFHPEDSLTVVAMRGPVVAFSVRADLPELDTPVEEARAAILHLADVVVRQQVQAVVIIGYGEEKRVAPAVLRISDIFTLAGLVVIDELRVEDGRFWSFLCADPSCCPEDGVPCLPRDSVMAAEATFAGAVALPSREVFLARVAPVTGDDREAMTAATTRAMKRLSVLAPAESPFLHQVRRAGREAVRAAERCYRVGGRLTDDDVAWLGLLLMHVPVRDYAWMRTGTKEWELSLWSDLMRRVEPIYAPAPASLLAFVAWRSGNGVLASVAVERALDEQEDYALARLVDRVLTDGVHPAILDGWPALAGGPDLATFAEDPEPEDPEPEDPEPESPTDPATTDPGVHADSAAGEPEAGPDPLAQEPEGPPDPVSSEVGTRPKPIDEVPESGLEPSETEPGPSSELGDQSKQPSVPMAPDQQAAASCIRPMGRTLTGQGDVVHGQATRPRTASRRAARRRI</sequence>
<evidence type="ECO:0000313" key="3">
    <source>
        <dbReference type="Proteomes" id="UP000017746"/>
    </source>
</evidence>
<dbReference type="KEGG" id="afs:AFR_42650"/>
<dbReference type="InterPro" id="IPR025447">
    <property type="entry name" value="DUF4192"/>
</dbReference>
<evidence type="ECO:0000256" key="1">
    <source>
        <dbReference type="SAM" id="MobiDB-lite"/>
    </source>
</evidence>
<reference evidence="2 3" key="1">
    <citation type="journal article" date="2014" name="J. Biotechnol.">
        <title>Complete genome sequence of the actinobacterium Actinoplanes friuliensis HAG 010964, producer of the lipopeptide antibiotic friulimycin.</title>
        <authorList>
            <person name="Ruckert C."/>
            <person name="Szczepanowski R."/>
            <person name="Albersmeier A."/>
            <person name="Goesmann A."/>
            <person name="Fischer N."/>
            <person name="Steinkamper A."/>
            <person name="Puhler A."/>
            <person name="Biener R."/>
            <person name="Schwartz D."/>
            <person name="Kalinowski J."/>
        </authorList>
    </citation>
    <scope>NUCLEOTIDE SEQUENCE [LARGE SCALE GENOMIC DNA]</scope>
    <source>
        <strain evidence="2 3">DSM 7358</strain>
    </source>
</reference>
<dbReference type="eggNOG" id="ENOG5031GJC">
    <property type="taxonomic scope" value="Bacteria"/>
</dbReference>
<dbReference type="EMBL" id="CP006272">
    <property type="protein sequence ID" value="AGZ46784.1"/>
    <property type="molecule type" value="Genomic_DNA"/>
</dbReference>
<name>U5WCA0_9ACTN</name>